<keyword evidence="1" id="KW-0472">Membrane</keyword>
<name>E0STR0_IGNAA</name>
<dbReference type="KEGG" id="iag:Igag_0859"/>
<feature type="transmembrane region" description="Helical" evidence="1">
    <location>
        <begin position="110"/>
        <end position="130"/>
    </location>
</feature>
<dbReference type="AlphaFoldDB" id="E0STR0"/>
<dbReference type="HOGENOM" id="CLU_1912327_0_0_2"/>
<feature type="transmembrane region" description="Helical" evidence="1">
    <location>
        <begin position="6"/>
        <end position="25"/>
    </location>
</feature>
<organism evidence="2 3">
    <name type="scientific">Ignisphaera aggregans (strain DSM 17230 / JCM 13409 / AQ1.S1)</name>
    <dbReference type="NCBI Taxonomy" id="583356"/>
    <lineage>
        <taxon>Archaea</taxon>
        <taxon>Thermoproteota</taxon>
        <taxon>Thermoprotei</taxon>
        <taxon>Desulfurococcales</taxon>
        <taxon>Desulfurococcaceae</taxon>
        <taxon>Ignisphaera</taxon>
    </lineage>
</organism>
<accession>E0STR0</accession>
<dbReference type="EMBL" id="CP002098">
    <property type="protein sequence ID" value="ADM27676.1"/>
    <property type="molecule type" value="Genomic_DNA"/>
</dbReference>
<dbReference type="BioCyc" id="IAGG583356:GHAH-842-MONOMER"/>
<gene>
    <name evidence="2" type="ordered locus">Igag_0859</name>
</gene>
<keyword evidence="3" id="KW-1185">Reference proteome</keyword>
<reference evidence="2 3" key="1">
    <citation type="journal article" date="2010" name="Stand. Genomic Sci.">
        <title>Complete genome sequence of Ignisphaera aggregans type strain (AQ1.S1).</title>
        <authorList>
            <person name="Goker M."/>
            <person name="Held B."/>
            <person name="Lapidus A."/>
            <person name="Nolan M."/>
            <person name="Spring S."/>
            <person name="Yasawong M."/>
            <person name="Lucas S."/>
            <person name="Glavina Del Rio T."/>
            <person name="Tice H."/>
            <person name="Cheng J.F."/>
            <person name="Goodwin L."/>
            <person name="Tapia R."/>
            <person name="Pitluck S."/>
            <person name="Liolios K."/>
            <person name="Ivanova N."/>
            <person name="Mavromatis K."/>
            <person name="Mikhailova N."/>
            <person name="Pati A."/>
            <person name="Chen A."/>
            <person name="Palaniappan K."/>
            <person name="Brambilla E."/>
            <person name="Land M."/>
            <person name="Hauser L."/>
            <person name="Chang Y.J."/>
            <person name="Jeffries C.D."/>
            <person name="Brettin T."/>
            <person name="Detter J.C."/>
            <person name="Han C."/>
            <person name="Rohde M."/>
            <person name="Sikorski J."/>
            <person name="Woyke T."/>
            <person name="Bristow J."/>
            <person name="Eisen J.A."/>
            <person name="Markowitz V."/>
            <person name="Hugenholtz P."/>
            <person name="Kyrpides N.C."/>
            <person name="Klenk H.P."/>
        </authorList>
    </citation>
    <scope>NUCLEOTIDE SEQUENCE [LARGE SCALE GENOMIC DNA]</scope>
    <source>
        <strain evidence="3">DSM 17230 / JCM 13409 / AQ1.S1</strain>
    </source>
</reference>
<evidence type="ECO:0000256" key="1">
    <source>
        <dbReference type="SAM" id="Phobius"/>
    </source>
</evidence>
<feature type="transmembrane region" description="Helical" evidence="1">
    <location>
        <begin position="58"/>
        <end position="75"/>
    </location>
</feature>
<proteinExistence type="predicted"/>
<keyword evidence="1" id="KW-0812">Transmembrane</keyword>
<keyword evidence="1" id="KW-1133">Transmembrane helix</keyword>
<sequence>MVGEQLAALIGLSIGAVAGISMSIIVTRRGKLVIPLAPILFTLLFADMAIEGLVEGDLMKFSVGVALALCIYPLIEKTRSIVLRIIYSVLLIAVSVLFIVTFGIGMILRLIGILALVGMVAGIVNIIMLIKH</sequence>
<feature type="transmembrane region" description="Helical" evidence="1">
    <location>
        <begin position="32"/>
        <end position="52"/>
    </location>
</feature>
<protein>
    <submittedName>
        <fullName evidence="2">Uncharacterized protein</fullName>
    </submittedName>
</protein>
<evidence type="ECO:0000313" key="2">
    <source>
        <dbReference type="EMBL" id="ADM27676.1"/>
    </source>
</evidence>
<feature type="transmembrane region" description="Helical" evidence="1">
    <location>
        <begin position="82"/>
        <end position="104"/>
    </location>
</feature>
<evidence type="ECO:0000313" key="3">
    <source>
        <dbReference type="Proteomes" id="UP000001304"/>
    </source>
</evidence>
<dbReference type="Proteomes" id="UP000001304">
    <property type="component" value="Chromosome"/>
</dbReference>